<name>A0A1G7RFY5_9BURK</name>
<dbReference type="OrthoDB" id="3210279at2"/>
<gene>
    <name evidence="3" type="ORF">SAMN05216466_10293</name>
</gene>
<protein>
    <submittedName>
        <fullName evidence="3">DJ-1/PfpI family protein</fullName>
    </submittedName>
</protein>
<feature type="transmembrane region" description="Helical" evidence="1">
    <location>
        <begin position="142"/>
        <end position="162"/>
    </location>
</feature>
<evidence type="ECO:0000313" key="3">
    <source>
        <dbReference type="EMBL" id="SDG09678.1"/>
    </source>
</evidence>
<dbReference type="InterPro" id="IPR052158">
    <property type="entry name" value="INH-QAR"/>
</dbReference>
<dbReference type="GO" id="GO:0006355">
    <property type="term" value="P:regulation of DNA-templated transcription"/>
    <property type="evidence" value="ECO:0007669"/>
    <property type="project" value="TreeGrafter"/>
</dbReference>
<keyword evidence="1" id="KW-0812">Transmembrane</keyword>
<dbReference type="Proteomes" id="UP000199706">
    <property type="component" value="Unassembled WGS sequence"/>
</dbReference>
<dbReference type="PANTHER" id="PTHR43130:SF2">
    <property type="entry name" value="DJ-1_PFPI DOMAIN-CONTAINING PROTEIN"/>
    <property type="match status" value="1"/>
</dbReference>
<keyword evidence="1" id="KW-1133">Transmembrane helix</keyword>
<keyword evidence="1" id="KW-0472">Membrane</keyword>
<proteinExistence type="predicted"/>
<dbReference type="EMBL" id="FNCJ01000002">
    <property type="protein sequence ID" value="SDG09678.1"/>
    <property type="molecule type" value="Genomic_DNA"/>
</dbReference>
<sequence length="196" mass="21388">MKKIALVAFDQFTDIDLFLMWDILGRNQHDWQVRILGKQRELRSAHGLAISTHGSLAEANQADVVLFASGKEGVPAAISDNAFMGAFQLDPSRQLLGSICAGAFILERLGLLPERRATTHPDARTALRAAGVEPDDRPFMSVGNVATAGGCLAALYLVGWIVERLFGAEKRRETLQPVLPAGQYDVYEQLIASSIR</sequence>
<evidence type="ECO:0000313" key="4">
    <source>
        <dbReference type="Proteomes" id="UP000199706"/>
    </source>
</evidence>
<accession>A0A1G7RFY5</accession>
<dbReference type="InterPro" id="IPR002818">
    <property type="entry name" value="DJ-1/PfpI"/>
</dbReference>
<dbReference type="SUPFAM" id="SSF52317">
    <property type="entry name" value="Class I glutamine amidotransferase-like"/>
    <property type="match status" value="1"/>
</dbReference>
<organism evidence="3 4">
    <name type="scientific">Paraburkholderia phenazinium</name>
    <dbReference type="NCBI Taxonomy" id="60549"/>
    <lineage>
        <taxon>Bacteria</taxon>
        <taxon>Pseudomonadati</taxon>
        <taxon>Pseudomonadota</taxon>
        <taxon>Betaproteobacteria</taxon>
        <taxon>Burkholderiales</taxon>
        <taxon>Burkholderiaceae</taxon>
        <taxon>Paraburkholderia</taxon>
    </lineage>
</organism>
<dbReference type="Pfam" id="PF01965">
    <property type="entry name" value="DJ-1_PfpI"/>
    <property type="match status" value="1"/>
</dbReference>
<reference evidence="3 4" key="1">
    <citation type="submission" date="2016-10" db="EMBL/GenBank/DDBJ databases">
        <authorList>
            <person name="de Groot N.N."/>
        </authorList>
    </citation>
    <scope>NUCLEOTIDE SEQUENCE [LARGE SCALE GENOMIC DNA]</scope>
    <source>
        <strain evidence="3 4">LMG 2247</strain>
    </source>
</reference>
<evidence type="ECO:0000256" key="1">
    <source>
        <dbReference type="SAM" id="Phobius"/>
    </source>
</evidence>
<feature type="domain" description="DJ-1/PfpI" evidence="2">
    <location>
        <begin position="2"/>
        <end position="162"/>
    </location>
</feature>
<evidence type="ECO:0000259" key="2">
    <source>
        <dbReference type="Pfam" id="PF01965"/>
    </source>
</evidence>
<dbReference type="RefSeq" id="WP_090682052.1">
    <property type="nucleotide sequence ID" value="NZ_CADERL010000014.1"/>
</dbReference>
<dbReference type="AlphaFoldDB" id="A0A1G7RFY5"/>
<dbReference type="Gene3D" id="3.40.50.880">
    <property type="match status" value="1"/>
</dbReference>
<dbReference type="InterPro" id="IPR029062">
    <property type="entry name" value="Class_I_gatase-like"/>
</dbReference>
<dbReference type="PANTHER" id="PTHR43130">
    <property type="entry name" value="ARAC-FAMILY TRANSCRIPTIONAL REGULATOR"/>
    <property type="match status" value="1"/>
</dbReference>